<protein>
    <submittedName>
        <fullName evidence="1">Uncharacterized protein</fullName>
    </submittedName>
</protein>
<dbReference type="SUPFAM" id="SSF53335">
    <property type="entry name" value="S-adenosyl-L-methionine-dependent methyltransferases"/>
    <property type="match status" value="1"/>
</dbReference>
<proteinExistence type="predicted"/>
<evidence type="ECO:0000313" key="2">
    <source>
        <dbReference type="Proteomes" id="UP001304300"/>
    </source>
</evidence>
<accession>A0AAQ3L653</accession>
<sequence length="239" mass="27257">MFIKASIRLPGSKLSTFSIPVKSRIVEPEILDSLPQDHSDAISNRKDILLINQLQGSYQWIAQQLSEHINALESIIELGAGAGDLGSYLVKKKILDPAKHHYTGLDLWKRPDYWAREWNWVQEDMTRFNDYSSTPVVLGNLIIHQFEDVVLNLLGERLNAHAKLIIINEPLRSRIGLLGLHILRLKGLNYVTLNDGAISIRAGFRRGELPALLNLSNRDWLIEERETMLGCYRMVALRK</sequence>
<dbReference type="AlphaFoldDB" id="A0AAQ3L653"/>
<reference evidence="1 2" key="1">
    <citation type="submission" date="2023-10" db="EMBL/GenBank/DDBJ databases">
        <title>Rubellicoccus peritrichatus gen. nov., sp. nov., isolated from an algae of coral reef tank.</title>
        <authorList>
            <person name="Luo J."/>
        </authorList>
    </citation>
    <scope>NUCLEOTIDE SEQUENCE [LARGE SCALE GENOMIC DNA]</scope>
    <source>
        <strain evidence="1 2">CR14</strain>
    </source>
</reference>
<keyword evidence="2" id="KW-1185">Reference proteome</keyword>
<dbReference type="EMBL" id="CP136920">
    <property type="protein sequence ID" value="WOO39447.1"/>
    <property type="molecule type" value="Genomic_DNA"/>
</dbReference>
<dbReference type="InterPro" id="IPR029063">
    <property type="entry name" value="SAM-dependent_MTases_sf"/>
</dbReference>
<dbReference type="Proteomes" id="UP001304300">
    <property type="component" value="Chromosome"/>
</dbReference>
<dbReference type="KEGG" id="puo:RZN69_12555"/>
<evidence type="ECO:0000313" key="1">
    <source>
        <dbReference type="EMBL" id="WOO39447.1"/>
    </source>
</evidence>
<dbReference type="RefSeq" id="WP_317831343.1">
    <property type="nucleotide sequence ID" value="NZ_CP136920.1"/>
</dbReference>
<gene>
    <name evidence="1" type="ORF">RZN69_12555</name>
</gene>
<organism evidence="1 2">
    <name type="scientific">Rubellicoccus peritrichatus</name>
    <dbReference type="NCBI Taxonomy" id="3080537"/>
    <lineage>
        <taxon>Bacteria</taxon>
        <taxon>Pseudomonadati</taxon>
        <taxon>Verrucomicrobiota</taxon>
        <taxon>Opitutia</taxon>
        <taxon>Puniceicoccales</taxon>
        <taxon>Cerasicoccaceae</taxon>
        <taxon>Rubellicoccus</taxon>
    </lineage>
</organism>
<name>A0AAQ3L653_9BACT</name>